<gene>
    <name evidence="1" type="ORF">M0R45_035854</name>
</gene>
<protein>
    <submittedName>
        <fullName evidence="1">Uncharacterized protein</fullName>
    </submittedName>
</protein>
<dbReference type="EMBL" id="JBEDUW010000007">
    <property type="protein sequence ID" value="KAK9911977.1"/>
    <property type="molecule type" value="Genomic_DNA"/>
</dbReference>
<reference evidence="1 2" key="1">
    <citation type="journal article" date="2023" name="G3 (Bethesda)">
        <title>A chromosome-length genome assembly and annotation of blackberry (Rubus argutus, cv. 'Hillquist').</title>
        <authorList>
            <person name="Bruna T."/>
            <person name="Aryal R."/>
            <person name="Dudchenko O."/>
            <person name="Sargent D.J."/>
            <person name="Mead D."/>
            <person name="Buti M."/>
            <person name="Cavallini A."/>
            <person name="Hytonen T."/>
            <person name="Andres J."/>
            <person name="Pham M."/>
            <person name="Weisz D."/>
            <person name="Mascagni F."/>
            <person name="Usai G."/>
            <person name="Natali L."/>
            <person name="Bassil N."/>
            <person name="Fernandez G.E."/>
            <person name="Lomsadze A."/>
            <person name="Armour M."/>
            <person name="Olukolu B."/>
            <person name="Poorten T."/>
            <person name="Britton C."/>
            <person name="Davik J."/>
            <person name="Ashrafi H."/>
            <person name="Aiden E.L."/>
            <person name="Borodovsky M."/>
            <person name="Worthington M."/>
        </authorList>
    </citation>
    <scope>NUCLEOTIDE SEQUENCE [LARGE SCALE GENOMIC DNA]</scope>
    <source>
        <strain evidence="1">PI 553951</strain>
    </source>
</reference>
<accession>A0AAW1VYX4</accession>
<evidence type="ECO:0000313" key="1">
    <source>
        <dbReference type="EMBL" id="KAK9911977.1"/>
    </source>
</evidence>
<organism evidence="1 2">
    <name type="scientific">Rubus argutus</name>
    <name type="common">Southern blackberry</name>
    <dbReference type="NCBI Taxonomy" id="59490"/>
    <lineage>
        <taxon>Eukaryota</taxon>
        <taxon>Viridiplantae</taxon>
        <taxon>Streptophyta</taxon>
        <taxon>Embryophyta</taxon>
        <taxon>Tracheophyta</taxon>
        <taxon>Spermatophyta</taxon>
        <taxon>Magnoliopsida</taxon>
        <taxon>eudicotyledons</taxon>
        <taxon>Gunneridae</taxon>
        <taxon>Pentapetalae</taxon>
        <taxon>rosids</taxon>
        <taxon>fabids</taxon>
        <taxon>Rosales</taxon>
        <taxon>Rosaceae</taxon>
        <taxon>Rosoideae</taxon>
        <taxon>Rosoideae incertae sedis</taxon>
        <taxon>Rubus</taxon>
    </lineage>
</organism>
<evidence type="ECO:0000313" key="2">
    <source>
        <dbReference type="Proteomes" id="UP001457282"/>
    </source>
</evidence>
<proteinExistence type="predicted"/>
<name>A0AAW1VYX4_RUBAR</name>
<keyword evidence="2" id="KW-1185">Reference proteome</keyword>
<dbReference type="AlphaFoldDB" id="A0AAW1VYX4"/>
<dbReference type="Proteomes" id="UP001457282">
    <property type="component" value="Unassembled WGS sequence"/>
</dbReference>
<comment type="caution">
    <text evidence="1">The sequence shown here is derived from an EMBL/GenBank/DDBJ whole genome shotgun (WGS) entry which is preliminary data.</text>
</comment>
<sequence>MQESEVVTRTGLVLLIDDDGNGEEERVDELADVMIGDERNMVDLVLLDNDKSSKMVPKRFIFKLGRILSIFLPY</sequence>